<dbReference type="Pfam" id="PF01266">
    <property type="entry name" value="DAO"/>
    <property type="match status" value="1"/>
</dbReference>
<dbReference type="EMBL" id="BMHV01000001">
    <property type="protein sequence ID" value="GGF51890.1"/>
    <property type="molecule type" value="Genomic_DNA"/>
</dbReference>
<dbReference type="SUPFAM" id="SSF54373">
    <property type="entry name" value="FAD-linked reductases, C-terminal domain"/>
    <property type="match status" value="1"/>
</dbReference>
<dbReference type="Gene3D" id="3.30.9.10">
    <property type="entry name" value="D-Amino Acid Oxidase, subunit A, domain 2"/>
    <property type="match status" value="1"/>
</dbReference>
<evidence type="ECO:0000313" key="5">
    <source>
        <dbReference type="Proteomes" id="UP000632498"/>
    </source>
</evidence>
<evidence type="ECO:0000259" key="3">
    <source>
        <dbReference type="Pfam" id="PF01266"/>
    </source>
</evidence>
<dbReference type="Proteomes" id="UP000632498">
    <property type="component" value="Unassembled WGS sequence"/>
</dbReference>
<dbReference type="GO" id="GO:0008718">
    <property type="term" value="F:D-amino-acid dehydrogenase activity"/>
    <property type="evidence" value="ECO:0007669"/>
    <property type="project" value="TreeGrafter"/>
</dbReference>
<dbReference type="NCBIfam" id="NF001933">
    <property type="entry name" value="PRK00711.1"/>
    <property type="match status" value="1"/>
</dbReference>
<evidence type="ECO:0000256" key="1">
    <source>
        <dbReference type="ARBA" id="ARBA00009410"/>
    </source>
</evidence>
<dbReference type="Gene3D" id="3.50.50.60">
    <property type="entry name" value="FAD/NAD(P)-binding domain"/>
    <property type="match status" value="2"/>
</dbReference>
<organism evidence="4 5">
    <name type="scientific">Terasakiella brassicae</name>
    <dbReference type="NCBI Taxonomy" id="1634917"/>
    <lineage>
        <taxon>Bacteria</taxon>
        <taxon>Pseudomonadati</taxon>
        <taxon>Pseudomonadota</taxon>
        <taxon>Alphaproteobacteria</taxon>
        <taxon>Rhodospirillales</taxon>
        <taxon>Terasakiellaceae</taxon>
        <taxon>Terasakiella</taxon>
    </lineage>
</organism>
<reference evidence="4" key="2">
    <citation type="submission" date="2020-09" db="EMBL/GenBank/DDBJ databases">
        <authorList>
            <person name="Sun Q."/>
            <person name="Zhou Y."/>
        </authorList>
    </citation>
    <scope>NUCLEOTIDE SEQUENCE</scope>
    <source>
        <strain evidence="4">CGMCC 1.15254</strain>
    </source>
</reference>
<dbReference type="GO" id="GO:0055130">
    <property type="term" value="P:D-alanine catabolic process"/>
    <property type="evidence" value="ECO:0007669"/>
    <property type="project" value="TreeGrafter"/>
</dbReference>
<feature type="domain" description="FAD dependent oxidoreductase" evidence="3">
    <location>
        <begin position="2"/>
        <end position="398"/>
    </location>
</feature>
<dbReference type="SUPFAM" id="SSF51905">
    <property type="entry name" value="FAD/NAD(P)-binding domain"/>
    <property type="match status" value="1"/>
</dbReference>
<evidence type="ECO:0000256" key="2">
    <source>
        <dbReference type="ARBA" id="ARBA00023002"/>
    </source>
</evidence>
<dbReference type="InterPro" id="IPR036188">
    <property type="entry name" value="FAD/NAD-bd_sf"/>
</dbReference>
<comment type="similarity">
    <text evidence="1">Belongs to the DadA oxidoreductase family.</text>
</comment>
<dbReference type="InterPro" id="IPR006076">
    <property type="entry name" value="FAD-dep_OxRdtase"/>
</dbReference>
<dbReference type="RefSeq" id="WP_188660024.1">
    <property type="nucleotide sequence ID" value="NZ_BMHV01000001.1"/>
</dbReference>
<dbReference type="GO" id="GO:0005737">
    <property type="term" value="C:cytoplasm"/>
    <property type="evidence" value="ECO:0007669"/>
    <property type="project" value="TreeGrafter"/>
</dbReference>
<proteinExistence type="inferred from homology"/>
<dbReference type="AlphaFoldDB" id="A0A917BNP2"/>
<dbReference type="PANTHER" id="PTHR13847">
    <property type="entry name" value="SARCOSINE DEHYDROGENASE-RELATED"/>
    <property type="match status" value="1"/>
</dbReference>
<dbReference type="PANTHER" id="PTHR13847:SF280">
    <property type="entry name" value="D-AMINO ACID DEHYDROGENASE"/>
    <property type="match status" value="1"/>
</dbReference>
<keyword evidence="5" id="KW-1185">Reference proteome</keyword>
<name>A0A917BNP2_9PROT</name>
<dbReference type="GO" id="GO:0005886">
    <property type="term" value="C:plasma membrane"/>
    <property type="evidence" value="ECO:0007669"/>
    <property type="project" value="TreeGrafter"/>
</dbReference>
<gene>
    <name evidence="4" type="ORF">GCM10011332_01450</name>
</gene>
<protein>
    <submittedName>
        <fullName evidence="4">D-amino-acid dehydrogenase</fullName>
    </submittedName>
</protein>
<comment type="caution">
    <text evidence="4">The sequence shown here is derived from an EMBL/GenBank/DDBJ whole genome shotgun (WGS) entry which is preliminary data.</text>
</comment>
<keyword evidence="2" id="KW-0560">Oxidoreductase</keyword>
<accession>A0A917BNP2</accession>
<sequence>MRVLVLGAGVVGTTTAFYLQKAGHEVVVLDRQETSAMETSFANGGQIAAAHADPWASPTTPWKALKWLGKKDAPLLFHYLHLDPALWSWCFQFLKNCTSRKTEINTERTLRIALHSRKCLKELRRELNLSYDQREEGILHFYRDSKEFDQAVHAACIMRKYGLDRRVLSPSQCLECEPALSHVGEQLVGGIYSQDDESGDAHKFSQAIERSAKVNGVDFRFNHDIHRLIVENGKIQGVSTNHGTIKADAYVVCMGSFSRFLVKEHGINLPIYPAKGYSITLPLLKPQNAPTVSLTDDEFKLVISRFGNRLRVAGTAELGGYSTALNDVRTDFILKKTMELFPGCANPEDAELWAGLRPKTPDSVPIIGKTSIDSLYLNTGHGTLGWTMSCGSAQVITDIIGEKTPEISLSGLSYDRF</sequence>
<reference evidence="4" key="1">
    <citation type="journal article" date="2014" name="Int. J. Syst. Evol. Microbiol.">
        <title>Complete genome sequence of Corynebacterium casei LMG S-19264T (=DSM 44701T), isolated from a smear-ripened cheese.</title>
        <authorList>
            <consortium name="US DOE Joint Genome Institute (JGI-PGF)"/>
            <person name="Walter F."/>
            <person name="Albersmeier A."/>
            <person name="Kalinowski J."/>
            <person name="Ruckert C."/>
        </authorList>
    </citation>
    <scope>NUCLEOTIDE SEQUENCE</scope>
    <source>
        <strain evidence="4">CGMCC 1.15254</strain>
    </source>
</reference>
<evidence type="ECO:0000313" key="4">
    <source>
        <dbReference type="EMBL" id="GGF51890.1"/>
    </source>
</evidence>